<keyword evidence="4 7" id="KW-0732">Signal</keyword>
<evidence type="ECO:0000256" key="7">
    <source>
        <dbReference type="RuleBase" id="RU361156"/>
    </source>
</evidence>
<dbReference type="OrthoDB" id="443318at2759"/>
<keyword evidence="6" id="KW-0325">Glycoprotein</keyword>
<evidence type="ECO:0000256" key="6">
    <source>
        <dbReference type="ARBA" id="ARBA00023180"/>
    </source>
</evidence>
<keyword evidence="3 7" id="KW-0645">Protease</keyword>
<dbReference type="Proteomes" id="UP000807306">
    <property type="component" value="Unassembled WGS sequence"/>
</dbReference>
<evidence type="ECO:0000313" key="8">
    <source>
        <dbReference type="EMBL" id="KAF9526899.1"/>
    </source>
</evidence>
<dbReference type="PROSITE" id="PS00131">
    <property type="entry name" value="CARBOXYPEPT_SER_SER"/>
    <property type="match status" value="1"/>
</dbReference>
<sequence>MFKFLNALVFGGVVTVWAFQVQMTPETAFKSYDDGLFKPIETLSALSENAFTTMGHPNFPNYSVRIKKSSFCDKTVKSYTGYIDINAHHLFFYFFESRNDPDKDDVILWTNGGPGCSSTVGLFMELGPCRIVDEKGPKFHPESWNSNSNIFFIDQPADVGYSYADFGDPISNSHDAAKDITAFVTIFFENFSKFKGRAFHLAGESYGGRYLPIFASDIYDHNTKLVDSGLTPINLTSVMLGNGMTNVHLMLEGYYKTTCSADGDPGIYDISTCVAMKKGLPRCLKWYKESCVDQFDHINCAAADSFCELLLAQPYYDAGKNPYDITKSCSPEELENSLCYPALEHAANYLTRDDIRHKLGVDPAQNFTRCSEPVANAFIASLDMFQPTHLHVAALLERGVKVLVYVGANDWICNWLGNEAWTLDLEWSGQEVFKKQQLREWQVDGKDAGKTRSTGGLTFATIYGGGHMAPYDRPKESLELVNRWLRGEEL</sequence>
<dbReference type="Gene3D" id="1.10.287.410">
    <property type="match status" value="1"/>
</dbReference>
<dbReference type="Gene3D" id="3.40.50.1820">
    <property type="entry name" value="alpha/beta hydrolase"/>
    <property type="match status" value="1"/>
</dbReference>
<reference evidence="8" key="1">
    <citation type="submission" date="2020-11" db="EMBL/GenBank/DDBJ databases">
        <authorList>
            <consortium name="DOE Joint Genome Institute"/>
            <person name="Ahrendt S."/>
            <person name="Riley R."/>
            <person name="Andreopoulos W."/>
            <person name="Labutti K."/>
            <person name="Pangilinan J."/>
            <person name="Ruiz-Duenas F.J."/>
            <person name="Barrasa J.M."/>
            <person name="Sanchez-Garcia M."/>
            <person name="Camarero S."/>
            <person name="Miyauchi S."/>
            <person name="Serrano A."/>
            <person name="Linde D."/>
            <person name="Babiker R."/>
            <person name="Drula E."/>
            <person name="Ayuso-Fernandez I."/>
            <person name="Pacheco R."/>
            <person name="Padilla G."/>
            <person name="Ferreira P."/>
            <person name="Barriuso J."/>
            <person name="Kellner H."/>
            <person name="Castanera R."/>
            <person name="Alfaro M."/>
            <person name="Ramirez L."/>
            <person name="Pisabarro A.G."/>
            <person name="Kuo A."/>
            <person name="Tritt A."/>
            <person name="Lipzen A."/>
            <person name="He G."/>
            <person name="Yan M."/>
            <person name="Ng V."/>
            <person name="Cullen D."/>
            <person name="Martin F."/>
            <person name="Rosso M.-N."/>
            <person name="Henrissat B."/>
            <person name="Hibbett D."/>
            <person name="Martinez A.T."/>
            <person name="Grigoriev I.V."/>
        </authorList>
    </citation>
    <scope>NUCLEOTIDE SEQUENCE</scope>
    <source>
        <strain evidence="8">CBS 506.95</strain>
    </source>
</reference>
<dbReference type="InterPro" id="IPR001563">
    <property type="entry name" value="Peptidase_S10"/>
</dbReference>
<dbReference type="Pfam" id="PF00450">
    <property type="entry name" value="Peptidase_S10"/>
    <property type="match status" value="1"/>
</dbReference>
<dbReference type="AlphaFoldDB" id="A0A9P6EDP0"/>
<dbReference type="PANTHER" id="PTHR11802">
    <property type="entry name" value="SERINE PROTEASE FAMILY S10 SERINE CARBOXYPEPTIDASE"/>
    <property type="match status" value="1"/>
</dbReference>
<evidence type="ECO:0000256" key="5">
    <source>
        <dbReference type="ARBA" id="ARBA00022801"/>
    </source>
</evidence>
<dbReference type="InterPro" id="IPR033124">
    <property type="entry name" value="Ser_caboxypep_his_AS"/>
</dbReference>
<protein>
    <recommendedName>
        <fullName evidence="7">Carboxypeptidase</fullName>
        <ecNumber evidence="7">3.4.16.-</ecNumber>
    </recommendedName>
</protein>
<dbReference type="GO" id="GO:0006508">
    <property type="term" value="P:proteolysis"/>
    <property type="evidence" value="ECO:0007669"/>
    <property type="project" value="UniProtKB-KW"/>
</dbReference>
<dbReference type="GO" id="GO:0000324">
    <property type="term" value="C:fungal-type vacuole"/>
    <property type="evidence" value="ECO:0007669"/>
    <property type="project" value="TreeGrafter"/>
</dbReference>
<dbReference type="GO" id="GO:0004185">
    <property type="term" value="F:serine-type carboxypeptidase activity"/>
    <property type="evidence" value="ECO:0007669"/>
    <property type="project" value="UniProtKB-UniRule"/>
</dbReference>
<feature type="chain" id="PRO_5040536128" description="Carboxypeptidase" evidence="7">
    <location>
        <begin position="19"/>
        <end position="490"/>
    </location>
</feature>
<keyword evidence="9" id="KW-1185">Reference proteome</keyword>
<organism evidence="8 9">
    <name type="scientific">Crepidotus variabilis</name>
    <dbReference type="NCBI Taxonomy" id="179855"/>
    <lineage>
        <taxon>Eukaryota</taxon>
        <taxon>Fungi</taxon>
        <taxon>Dikarya</taxon>
        <taxon>Basidiomycota</taxon>
        <taxon>Agaricomycotina</taxon>
        <taxon>Agaricomycetes</taxon>
        <taxon>Agaricomycetidae</taxon>
        <taxon>Agaricales</taxon>
        <taxon>Agaricineae</taxon>
        <taxon>Crepidotaceae</taxon>
        <taxon>Crepidotus</taxon>
    </lineage>
</organism>
<dbReference type="PROSITE" id="PS00560">
    <property type="entry name" value="CARBOXYPEPT_SER_HIS"/>
    <property type="match status" value="1"/>
</dbReference>
<evidence type="ECO:0000256" key="1">
    <source>
        <dbReference type="ARBA" id="ARBA00009431"/>
    </source>
</evidence>
<comment type="similarity">
    <text evidence="1 7">Belongs to the peptidase S10 family.</text>
</comment>
<dbReference type="PANTHER" id="PTHR11802:SF113">
    <property type="entry name" value="SERINE CARBOXYPEPTIDASE CTSA-4.1"/>
    <property type="match status" value="1"/>
</dbReference>
<name>A0A9P6EDP0_9AGAR</name>
<gene>
    <name evidence="8" type="ORF">CPB83DRAFT_937061</name>
</gene>
<evidence type="ECO:0000256" key="4">
    <source>
        <dbReference type="ARBA" id="ARBA00022729"/>
    </source>
</evidence>
<dbReference type="InterPro" id="IPR029058">
    <property type="entry name" value="AB_hydrolase_fold"/>
</dbReference>
<feature type="signal peptide" evidence="7">
    <location>
        <begin position="1"/>
        <end position="18"/>
    </location>
</feature>
<dbReference type="EMBL" id="MU157866">
    <property type="protein sequence ID" value="KAF9526899.1"/>
    <property type="molecule type" value="Genomic_DNA"/>
</dbReference>
<evidence type="ECO:0000256" key="2">
    <source>
        <dbReference type="ARBA" id="ARBA00022645"/>
    </source>
</evidence>
<keyword evidence="2 7" id="KW-0121">Carboxypeptidase</keyword>
<dbReference type="PRINTS" id="PR00724">
    <property type="entry name" value="CRBOXYPTASEC"/>
</dbReference>
<comment type="caution">
    <text evidence="8">The sequence shown here is derived from an EMBL/GenBank/DDBJ whole genome shotgun (WGS) entry which is preliminary data.</text>
</comment>
<keyword evidence="5 7" id="KW-0378">Hydrolase</keyword>
<dbReference type="SUPFAM" id="SSF53474">
    <property type="entry name" value="alpha/beta-Hydrolases"/>
    <property type="match status" value="1"/>
</dbReference>
<evidence type="ECO:0000313" key="9">
    <source>
        <dbReference type="Proteomes" id="UP000807306"/>
    </source>
</evidence>
<dbReference type="InterPro" id="IPR018202">
    <property type="entry name" value="Ser_caboxypep_ser_AS"/>
</dbReference>
<dbReference type="EC" id="3.4.16.-" evidence="7"/>
<evidence type="ECO:0000256" key="3">
    <source>
        <dbReference type="ARBA" id="ARBA00022670"/>
    </source>
</evidence>
<accession>A0A9P6EDP0</accession>
<proteinExistence type="inferred from homology"/>